<organism evidence="3 5">
    <name type="scientific">Auxenochlorella protothecoides</name>
    <name type="common">Green microalga</name>
    <name type="synonym">Chlorella protothecoides</name>
    <dbReference type="NCBI Taxonomy" id="3075"/>
    <lineage>
        <taxon>Eukaryota</taxon>
        <taxon>Viridiplantae</taxon>
        <taxon>Chlorophyta</taxon>
        <taxon>core chlorophytes</taxon>
        <taxon>Trebouxiophyceae</taxon>
        <taxon>Chlorellales</taxon>
        <taxon>Chlorellaceae</taxon>
        <taxon>Auxenochlorella</taxon>
    </lineage>
</organism>
<dbReference type="Proteomes" id="UP000279271">
    <property type="component" value="Unassembled WGS sequence"/>
</dbReference>
<feature type="domain" description="Rab-GAP TBC" evidence="2">
    <location>
        <begin position="89"/>
        <end position="312"/>
    </location>
</feature>
<dbReference type="STRING" id="3075.A0A087S9Q9"/>
<dbReference type="PANTHER" id="PTHR22957">
    <property type="entry name" value="TBC1 DOMAIN FAMILY MEMBER GTPASE-ACTIVATING PROTEIN"/>
    <property type="match status" value="1"/>
</dbReference>
<evidence type="ECO:0000313" key="5">
    <source>
        <dbReference type="Proteomes" id="UP000028924"/>
    </source>
</evidence>
<gene>
    <name evidence="4" type="ORF">APUTEX25_001658</name>
    <name evidence="3" type="ORF">F751_0050</name>
</gene>
<dbReference type="Gene3D" id="1.10.472.80">
    <property type="entry name" value="Ypt/Rab-GAP domain of gyp1p, domain 3"/>
    <property type="match status" value="1"/>
</dbReference>
<reference evidence="3 5" key="1">
    <citation type="journal article" date="2014" name="BMC Genomics">
        <title>Oil accumulation mechanisms of the oleaginous microalga Chlorella protothecoides revealed through its genome, transcriptomes, and proteomes.</title>
        <authorList>
            <person name="Gao C."/>
            <person name="Wang Y."/>
            <person name="Shen Y."/>
            <person name="Yan D."/>
            <person name="He X."/>
            <person name="Dai J."/>
            <person name="Wu Q."/>
        </authorList>
    </citation>
    <scope>NUCLEOTIDE SEQUENCE [LARGE SCALE GENOMIC DNA]</scope>
    <source>
        <strain evidence="3 5">0710</strain>
    </source>
</reference>
<evidence type="ECO:0000313" key="6">
    <source>
        <dbReference type="Proteomes" id="UP000279271"/>
    </source>
</evidence>
<dbReference type="eggNOG" id="KOG1092">
    <property type="taxonomic scope" value="Eukaryota"/>
</dbReference>
<evidence type="ECO:0000313" key="4">
    <source>
        <dbReference type="EMBL" id="RMZ52268.1"/>
    </source>
</evidence>
<dbReference type="GO" id="GO:0005096">
    <property type="term" value="F:GTPase activator activity"/>
    <property type="evidence" value="ECO:0007669"/>
    <property type="project" value="UniProtKB-KW"/>
</dbReference>
<evidence type="ECO:0000256" key="1">
    <source>
        <dbReference type="ARBA" id="ARBA00022468"/>
    </source>
</evidence>
<dbReference type="EMBL" id="QOKY01000213">
    <property type="protein sequence ID" value="RMZ52268.1"/>
    <property type="molecule type" value="Genomic_DNA"/>
</dbReference>
<dbReference type="EMBL" id="APJO01000849">
    <property type="protein sequence ID" value="KFM22463.1"/>
    <property type="molecule type" value="Genomic_DNA"/>
</dbReference>
<dbReference type="FunFam" id="1.10.472.80:FF:000001">
    <property type="entry name" value="TBC1 domain family member 22B"/>
    <property type="match status" value="1"/>
</dbReference>
<dbReference type="FunFam" id="1.10.8.270:FF:000004">
    <property type="entry name" value="TBC1 domain family, member 22B"/>
    <property type="match status" value="1"/>
</dbReference>
<evidence type="ECO:0000259" key="2">
    <source>
        <dbReference type="PROSITE" id="PS50086"/>
    </source>
</evidence>
<dbReference type="InterPro" id="IPR000195">
    <property type="entry name" value="Rab-GAP-TBC_dom"/>
</dbReference>
<dbReference type="GeneID" id="23611441"/>
<accession>A0A087S9Q9</accession>
<dbReference type="SMART" id="SM00164">
    <property type="entry name" value="TBC"/>
    <property type="match status" value="1"/>
</dbReference>
<reference evidence="4" key="3">
    <citation type="submission" date="2018-10" db="EMBL/GenBank/DDBJ databases">
        <authorList>
            <person name="Hovde B."/>
            <person name="Zhang X."/>
        </authorList>
    </citation>
    <scope>NUCLEOTIDE SEQUENCE [LARGE SCALE GENOMIC DNA]</scope>
    <source>
        <strain evidence="4">UTEX 25</strain>
    </source>
</reference>
<proteinExistence type="predicted"/>
<dbReference type="PANTHER" id="PTHR22957:SF26">
    <property type="entry name" value="LD44506P"/>
    <property type="match status" value="1"/>
</dbReference>
<dbReference type="Pfam" id="PF00566">
    <property type="entry name" value="RabGAP-TBC"/>
    <property type="match status" value="1"/>
</dbReference>
<dbReference type="GO" id="GO:0071889">
    <property type="term" value="F:14-3-3 protein binding"/>
    <property type="evidence" value="ECO:0007669"/>
    <property type="project" value="UniProtKB-ARBA"/>
</dbReference>
<dbReference type="AlphaFoldDB" id="A0A087S9Q9"/>
<dbReference type="SUPFAM" id="SSF47923">
    <property type="entry name" value="Ypt/Rab-GAP domain of gyp1p"/>
    <property type="match status" value="2"/>
</dbReference>
<name>A0A087S9Q9_AUXPR</name>
<keyword evidence="5" id="KW-1185">Reference proteome</keyword>
<comment type="caution">
    <text evidence="3">The sequence shown here is derived from an EMBL/GenBank/DDBJ whole genome shotgun (WGS) entry which is preliminary data.</text>
</comment>
<reference evidence="6" key="2">
    <citation type="journal article" date="2018" name="Algal Res.">
        <title>Characterization of plant carbon substrate utilization by Auxenochlorella protothecoides.</title>
        <authorList>
            <person name="Vogler B.W."/>
            <person name="Starkenburg S.R."/>
            <person name="Sudasinghe N."/>
            <person name="Schambach J.Y."/>
            <person name="Rollin J.A."/>
            <person name="Pattathil S."/>
            <person name="Barry A.N."/>
        </authorList>
    </citation>
    <scope>NUCLEOTIDE SEQUENCE [LARGE SCALE GENOMIC DNA]</scope>
    <source>
        <strain evidence="6">UTEX 25</strain>
    </source>
</reference>
<protein>
    <submittedName>
        <fullName evidence="3">GTPase-activating protein gyp1</fullName>
    </submittedName>
</protein>
<dbReference type="OrthoDB" id="26371at2759"/>
<dbReference type="InterPro" id="IPR035969">
    <property type="entry name" value="Rab-GAP_TBC_sf"/>
</dbReference>
<dbReference type="PROSITE" id="PS50086">
    <property type="entry name" value="TBC_RABGAP"/>
    <property type="match status" value="1"/>
</dbReference>
<evidence type="ECO:0000313" key="3">
    <source>
        <dbReference type="EMBL" id="KFM22463.1"/>
    </source>
</evidence>
<keyword evidence="1" id="KW-0343">GTPase activation</keyword>
<reference evidence="4" key="4">
    <citation type="submission" date="2018-11" db="EMBL/GenBank/DDBJ databases">
        <title>Characterization of plant carbon substrate utilization by Auxenochlorella protothecoides.</title>
        <authorList>
            <person name="Vogler B.W."/>
            <person name="Starkenburg S.R."/>
            <person name="Sudasinghe N."/>
            <person name="Schambach J.Y."/>
            <person name="Rollin J.A."/>
            <person name="Pattathil S."/>
            <person name="Barry A.N."/>
        </authorList>
    </citation>
    <scope>NUCLEOTIDE SEQUENCE [LARGE SCALE GENOMIC DNA]</scope>
    <source>
        <strain evidence="4">UTEX 25</strain>
    </source>
</reference>
<dbReference type="FunFam" id="1.10.10.750:FF:000007">
    <property type="entry name" value="TBC1 domain family member"/>
    <property type="match status" value="1"/>
</dbReference>
<sequence>MAGQDEGLSGFPAVRRLFRRGNFPGTIKPFRSQGESGVDFTDGVPGVSGGEEGVAALRSMSNSRLTKFDRILGDAVVDVEALRELAWSGIPPRLRPDCWRLLLGYAPPNRERRAAILARKRHEYRRVPDFVPDYYDGAGLAGASEDEAGALRQVAVDVPRTAPGVPFFSQPDVQTSLERILYIWGLRHPASGYVQGINDLVTPFLAVFMSEYLEGPMNDWALLAVEADCYWCLCKLLDGIQDHYTHAQPGIQRTVFHLRELVRRVDAKTATHLDEQGLEFLQFAFRWVNCLLLRELPFQLGVRLWDTYLAEGSSLREFLVYALASFLLSWSSQLQQLEFQDLIMFLQRPPTAAWTEQDVEVVLSRAFMWRSSFKGATSHFS</sequence>
<dbReference type="Proteomes" id="UP000028924">
    <property type="component" value="Unassembled WGS sequence"/>
</dbReference>
<dbReference type="KEGG" id="apro:F751_0050"/>
<dbReference type="Gene3D" id="1.10.10.750">
    <property type="entry name" value="Ypt/Rab-GAP domain of gyp1p, domain 1"/>
    <property type="match status" value="1"/>
</dbReference>
<dbReference type="Gene3D" id="1.10.8.270">
    <property type="entry name" value="putative rabgap domain of human tbc1 domain family member 14 like domains"/>
    <property type="match status" value="1"/>
</dbReference>
<dbReference type="RefSeq" id="XP_011400037.1">
    <property type="nucleotide sequence ID" value="XM_011401735.1"/>
</dbReference>